<evidence type="ECO:0000256" key="1">
    <source>
        <dbReference type="SAM" id="SignalP"/>
    </source>
</evidence>
<protein>
    <recommendedName>
        <fullName evidence="4">Periplasmic heavy metal sensor</fullName>
    </recommendedName>
</protein>
<feature type="signal peptide" evidence="1">
    <location>
        <begin position="1"/>
        <end position="20"/>
    </location>
</feature>
<dbReference type="OrthoDB" id="1081813at2"/>
<keyword evidence="1" id="KW-0732">Signal</keyword>
<dbReference type="EMBL" id="FRCJ01000002">
    <property type="protein sequence ID" value="SHM20158.1"/>
    <property type="molecule type" value="Genomic_DNA"/>
</dbReference>
<organism evidence="2 3">
    <name type="scientific">Xylanibacter ruminicola</name>
    <name type="common">Prevotella ruminicola</name>
    <dbReference type="NCBI Taxonomy" id="839"/>
    <lineage>
        <taxon>Bacteria</taxon>
        <taxon>Pseudomonadati</taxon>
        <taxon>Bacteroidota</taxon>
        <taxon>Bacteroidia</taxon>
        <taxon>Bacteroidales</taxon>
        <taxon>Prevotellaceae</taxon>
        <taxon>Xylanibacter</taxon>
    </lineage>
</organism>
<name>A0A1M7GVL4_XYLRU</name>
<dbReference type="RefSeq" id="WP_073044232.1">
    <property type="nucleotide sequence ID" value="NZ_FRCJ01000002.1"/>
</dbReference>
<dbReference type="AlphaFoldDB" id="A0A1M7GVL4"/>
<reference evidence="2 3" key="1">
    <citation type="submission" date="2016-11" db="EMBL/GenBank/DDBJ databases">
        <authorList>
            <person name="Jaros S."/>
            <person name="Januszkiewicz K."/>
            <person name="Wedrychowicz H."/>
        </authorList>
    </citation>
    <scope>NUCLEOTIDE SEQUENCE [LARGE SCALE GENOMIC DNA]</scope>
    <source>
        <strain evidence="2 3">BPI-34</strain>
    </source>
</reference>
<dbReference type="Proteomes" id="UP000184280">
    <property type="component" value="Unassembled WGS sequence"/>
</dbReference>
<sequence length="146" mass="17237">MKKLLVFAVLMLVVVLGVSAEEQQKFSPEKFQADLEQYITTEAGLTIEEAAKFFPLYREMQQKQRVVYNKIHELFKLPHDEASCKRAIQRRDQLEIELKQIAQTYHNKFLRVIPASKVIGTIVAEDKFHRRAFRKFGQQRNRETKK</sequence>
<evidence type="ECO:0008006" key="4">
    <source>
        <dbReference type="Google" id="ProtNLM"/>
    </source>
</evidence>
<feature type="chain" id="PRO_5012161259" description="Periplasmic heavy metal sensor" evidence="1">
    <location>
        <begin position="21"/>
        <end position="146"/>
    </location>
</feature>
<evidence type="ECO:0000313" key="3">
    <source>
        <dbReference type="Proteomes" id="UP000184280"/>
    </source>
</evidence>
<proteinExistence type="predicted"/>
<accession>A0A1M7GVL4</accession>
<evidence type="ECO:0000313" key="2">
    <source>
        <dbReference type="EMBL" id="SHM20158.1"/>
    </source>
</evidence>
<gene>
    <name evidence="2" type="ORF">SAMN04488494_1575</name>
</gene>